<dbReference type="Proteomes" id="UP000003919">
    <property type="component" value="Unassembled WGS sequence"/>
</dbReference>
<keyword evidence="3" id="KW-1185">Reference proteome</keyword>
<dbReference type="Gene3D" id="3.50.30.50">
    <property type="entry name" value="Putative cyclase"/>
    <property type="match status" value="1"/>
</dbReference>
<feature type="chain" id="PRO_5002653313" evidence="1">
    <location>
        <begin position="23"/>
        <end position="278"/>
    </location>
</feature>
<dbReference type="GO" id="GO:0004061">
    <property type="term" value="F:arylformamidase activity"/>
    <property type="evidence" value="ECO:0007669"/>
    <property type="project" value="InterPro"/>
</dbReference>
<dbReference type="RefSeq" id="WP_008198998.1">
    <property type="nucleotide sequence ID" value="NZ_CM001023.1"/>
</dbReference>
<gene>
    <name evidence="2" type="ORF">ALPR1_05640</name>
</gene>
<comment type="caution">
    <text evidence="2">The sequence shown here is derived from an EMBL/GenBank/DDBJ whole genome shotgun (WGS) entry which is preliminary data.</text>
</comment>
<dbReference type="SUPFAM" id="SSF102198">
    <property type="entry name" value="Putative cyclase"/>
    <property type="match status" value="1"/>
</dbReference>
<evidence type="ECO:0000313" key="3">
    <source>
        <dbReference type="Proteomes" id="UP000003919"/>
    </source>
</evidence>
<feature type="signal peptide" evidence="1">
    <location>
        <begin position="1"/>
        <end position="22"/>
    </location>
</feature>
<name>A3HYP4_9BACT</name>
<accession>A3HYP4</accession>
<evidence type="ECO:0000256" key="1">
    <source>
        <dbReference type="SAM" id="SignalP"/>
    </source>
</evidence>
<proteinExistence type="predicted"/>
<dbReference type="InterPro" id="IPR007325">
    <property type="entry name" value="KFase/CYL"/>
</dbReference>
<organism evidence="2 3">
    <name type="scientific">Algoriphagus machipongonensis</name>
    <dbReference type="NCBI Taxonomy" id="388413"/>
    <lineage>
        <taxon>Bacteria</taxon>
        <taxon>Pseudomonadati</taxon>
        <taxon>Bacteroidota</taxon>
        <taxon>Cytophagia</taxon>
        <taxon>Cytophagales</taxon>
        <taxon>Cyclobacteriaceae</taxon>
        <taxon>Algoriphagus</taxon>
    </lineage>
</organism>
<dbReference type="EMBL" id="AAXU02000001">
    <property type="protein sequence ID" value="EAZ80380.1"/>
    <property type="molecule type" value="Genomic_DNA"/>
</dbReference>
<dbReference type="PANTHER" id="PTHR31118">
    <property type="entry name" value="CYCLASE-LIKE PROTEIN 2"/>
    <property type="match status" value="1"/>
</dbReference>
<dbReference type="eggNOG" id="COG1878">
    <property type="taxonomic scope" value="Bacteria"/>
</dbReference>
<dbReference type="InterPro" id="IPR037175">
    <property type="entry name" value="KFase_sf"/>
</dbReference>
<dbReference type="STRING" id="388413.ALPR1_05640"/>
<keyword evidence="1" id="KW-0732">Signal</keyword>
<dbReference type="AlphaFoldDB" id="A3HYP4"/>
<dbReference type="PANTHER" id="PTHR31118:SF12">
    <property type="entry name" value="CYCLASE-LIKE PROTEIN 2"/>
    <property type="match status" value="1"/>
</dbReference>
<dbReference type="PROSITE" id="PS51257">
    <property type="entry name" value="PROKAR_LIPOPROTEIN"/>
    <property type="match status" value="1"/>
</dbReference>
<reference evidence="2 3" key="1">
    <citation type="journal article" date="2011" name="J. Bacteriol.">
        <title>Complete genome sequence of Algoriphagus sp. PR1, bacterial prey of a colony-forming choanoflagellate.</title>
        <authorList>
            <person name="Alegado R.A."/>
            <person name="Ferriera S."/>
            <person name="Nusbaum C."/>
            <person name="Young S.K."/>
            <person name="Zeng Q."/>
            <person name="Imamovic A."/>
            <person name="Fairclough S.R."/>
            <person name="King N."/>
        </authorList>
    </citation>
    <scope>NUCLEOTIDE SEQUENCE [LARGE SCALE GENOMIC DNA]</scope>
    <source>
        <strain evidence="2 3">PR1</strain>
    </source>
</reference>
<dbReference type="Pfam" id="PF04199">
    <property type="entry name" value="Cyclase"/>
    <property type="match status" value="1"/>
</dbReference>
<dbReference type="GO" id="GO:0019441">
    <property type="term" value="P:L-tryptophan catabolic process to kynurenine"/>
    <property type="evidence" value="ECO:0007669"/>
    <property type="project" value="InterPro"/>
</dbReference>
<protein>
    <submittedName>
        <fullName evidence="2">Cyclase family protein</fullName>
    </submittedName>
</protein>
<evidence type="ECO:0000313" key="2">
    <source>
        <dbReference type="EMBL" id="EAZ80380.1"/>
    </source>
</evidence>
<dbReference type="HOGENOM" id="CLU_030671_2_0_10"/>
<sequence>MYFSNKLILSTLIFILISACQAPSEKIEQASADPFDTMTSLEWIDLSYSFDSTTLYWPNNPLGFQLDVEAEGITDLGYYYSSNSLTTPEHGGTHLDAPIHFSESGKTMDELTLDQLTGEAVLIDVSEQALPNSDYLVDTAAILGWESQHGIIPENTIVLFRTGYGAFYPDREKYFGTAKMGMEAIPELHFPGISPEAASFLAEKRRVKAVGLDTPSLDFGQSKEFKTHQILMGYNIPGFENMANLNQLPEKGIYIIALPMKIKGGSGGPLRVIAGIKK</sequence>